<dbReference type="InterPro" id="IPR024028">
    <property type="entry name" value="PNKP_bac"/>
</dbReference>
<dbReference type="CDD" id="cd07423">
    <property type="entry name" value="MPP_Prp_like"/>
    <property type="match status" value="1"/>
</dbReference>
<reference evidence="3 4" key="1">
    <citation type="submission" date="2017-10" db="EMBL/GenBank/DDBJ databases">
        <title>The draft genome sequence of Lewinella nigricans NBRC 102662.</title>
        <authorList>
            <person name="Wang K."/>
        </authorList>
    </citation>
    <scope>NUCLEOTIDE SEQUENCE [LARGE SCALE GENOMIC DNA]</scope>
    <source>
        <strain evidence="3 4">NBRC 102662</strain>
    </source>
</reference>
<dbReference type="InterPro" id="IPR032380">
    <property type="entry name" value="PNKP_ligase_dom"/>
</dbReference>
<dbReference type="SUPFAM" id="SSF52540">
    <property type="entry name" value="P-loop containing nucleoside triphosphate hydrolases"/>
    <property type="match status" value="1"/>
</dbReference>
<comment type="caution">
    <text evidence="3">The sequence shown here is derived from an EMBL/GenBank/DDBJ whole genome shotgun (WGS) entry which is preliminary data.</text>
</comment>
<protein>
    <submittedName>
        <fullName evidence="3">Polynucleotide kinase-phosphatase</fullName>
    </submittedName>
</protein>
<dbReference type="Gene3D" id="3.30.470.30">
    <property type="entry name" value="DNA ligase/mRNA capping enzyme"/>
    <property type="match status" value="2"/>
</dbReference>
<dbReference type="Pfam" id="PF16542">
    <property type="entry name" value="PNKP_ligase"/>
    <property type="match status" value="1"/>
</dbReference>
<dbReference type="SUPFAM" id="SSF56300">
    <property type="entry name" value="Metallo-dependent phosphatases"/>
    <property type="match status" value="1"/>
</dbReference>
<dbReference type="InterPro" id="IPR004843">
    <property type="entry name" value="Calcineurin-like_PHP"/>
</dbReference>
<dbReference type="InterPro" id="IPR027417">
    <property type="entry name" value="P-loop_NTPase"/>
</dbReference>
<dbReference type="SUPFAM" id="SSF56091">
    <property type="entry name" value="DNA ligase/mRNA capping enzyme, catalytic domain"/>
    <property type="match status" value="1"/>
</dbReference>
<dbReference type="OrthoDB" id="9808081at2"/>
<accession>A0A2D0N520</accession>
<dbReference type="PANTHER" id="PTHR42850">
    <property type="entry name" value="METALLOPHOSPHOESTERASE"/>
    <property type="match status" value="1"/>
</dbReference>
<dbReference type="GO" id="GO:0005737">
    <property type="term" value="C:cytoplasm"/>
    <property type="evidence" value="ECO:0007669"/>
    <property type="project" value="TreeGrafter"/>
</dbReference>
<dbReference type="InterPro" id="IPR041780">
    <property type="entry name" value="MPP_PrpE-like"/>
</dbReference>
<dbReference type="PANTHER" id="PTHR42850:SF7">
    <property type="entry name" value="BIS(5'-NUCLEOSYL)-TETRAPHOSPHATASE PRPE [ASYMMETRICAL]"/>
    <property type="match status" value="1"/>
</dbReference>
<keyword evidence="3" id="KW-0418">Kinase</keyword>
<proteinExistence type="predicted"/>
<dbReference type="GO" id="GO:0016791">
    <property type="term" value="F:phosphatase activity"/>
    <property type="evidence" value="ECO:0007669"/>
    <property type="project" value="TreeGrafter"/>
</dbReference>
<feature type="domain" description="Calcineurin-like phosphoesterase" evidence="1">
    <location>
        <begin position="182"/>
        <end position="388"/>
    </location>
</feature>
<sequence length="851" mass="95905">MNKIEIPNLCLVVLMGATSSGKTSFAKKHFKSTEVISSDFCRGIVADDENAMDANADTFDLLHYIVAKRLKRGLLTVVDATNVQAESRKKLIALARQYHVFTIGIALNLPENVLLERNAQRPNRQLGKHVIRQHRRLLKSSFRTLKKEGFRRFYELRSLAEIDAVSVERRKVWSDKTELQGPFDIIGDVHGCFAELQELLRTLGYRITKHRDRQKNFGYTVKPPANRKAIFVGDLVDRGPASNEVLRLVMSMQEAGNALVVCGNHDDKLLRKLQGRNVQIKHGLGATLAQLEQESPEFLEALPVFLKGLISHYVLDGGRLVVAHAGLGADMQGRTSGAVRSFCLYGETTGEVDEFGLPERYNWAKDYRGSATVVYGHTPVPAADWFNNTIDIDTGCVFGGHLTALQYPERELVSVPASEVYAETKRPIKVEQMAVDAADDLPNIEDVIGRRAIQTRLNKLISIREENAIAALEVMSRFAVNPNWLIYLPPTMSPVETASRKDFLEHPAETFAYFQRQGIDEVICQEKHMGSRAVVVLGRDESVIERRFGITGEGFGTIYTRTGRPFFSEKETEQALLARLRQSLDQTGFWEEFATDWVLLDAELMPWSAKAQVLLKDQYAAVGASGELALADSRNALARAQARGIDTGSLLDKATGAQERLAKFRQSYRQYCWEVDTLDQYRLAPFHLLATEGKVHTDRPHRWHMEQIARWSAKDPVLHATNYRVVNLNEPEAVQAATDWWLQLTGNGGEGMVVKPMDFVAYHKGRPIQPALKCRGREYLRIIYGPDYTLPEQLKKLKKRGLSRKRGLAIREFALGVEAMERFVRKDALRKVHECVFGVLALESEPVDPRL</sequence>
<dbReference type="Gene3D" id="3.60.21.10">
    <property type="match status" value="1"/>
</dbReference>
<dbReference type="InterPro" id="IPR050126">
    <property type="entry name" value="Ap4A_hydrolase"/>
</dbReference>
<evidence type="ECO:0000259" key="2">
    <source>
        <dbReference type="Pfam" id="PF16542"/>
    </source>
</evidence>
<evidence type="ECO:0000313" key="3">
    <source>
        <dbReference type="EMBL" id="PHN03611.1"/>
    </source>
</evidence>
<evidence type="ECO:0000313" key="4">
    <source>
        <dbReference type="Proteomes" id="UP000223913"/>
    </source>
</evidence>
<gene>
    <name evidence="3" type="ORF">CRP01_25470</name>
</gene>
<evidence type="ECO:0000259" key="1">
    <source>
        <dbReference type="Pfam" id="PF00149"/>
    </source>
</evidence>
<keyword evidence="3" id="KW-0808">Transferase</keyword>
<dbReference type="PRINTS" id="PR00114">
    <property type="entry name" value="STPHPHTASE"/>
</dbReference>
<dbReference type="Pfam" id="PF00149">
    <property type="entry name" value="Metallophos"/>
    <property type="match status" value="1"/>
</dbReference>
<dbReference type="InterPro" id="IPR006186">
    <property type="entry name" value="Ser/Thr-sp_prot-phosphatase"/>
</dbReference>
<feature type="domain" description="Polynucleotide kinase-phosphatase ligase" evidence="2">
    <location>
        <begin position="470"/>
        <end position="846"/>
    </location>
</feature>
<dbReference type="Gene3D" id="3.40.50.300">
    <property type="entry name" value="P-loop containing nucleotide triphosphate hydrolases"/>
    <property type="match status" value="1"/>
</dbReference>
<dbReference type="Pfam" id="PF13671">
    <property type="entry name" value="AAA_33"/>
    <property type="match status" value="1"/>
</dbReference>
<dbReference type="RefSeq" id="WP_099152938.1">
    <property type="nucleotide sequence ID" value="NZ_PDUD01000030.1"/>
</dbReference>
<dbReference type="NCBIfam" id="TIGR04075">
    <property type="entry name" value="bacter_Pnkp"/>
    <property type="match status" value="1"/>
</dbReference>
<keyword evidence="4" id="KW-1185">Reference proteome</keyword>
<organism evidence="3 4">
    <name type="scientific">Flavilitoribacter nigricans (strain ATCC 23147 / DSM 23189 / NBRC 102662 / NCIMB 1420 / SS-2)</name>
    <name type="common">Lewinella nigricans</name>
    <dbReference type="NCBI Taxonomy" id="1122177"/>
    <lineage>
        <taxon>Bacteria</taxon>
        <taxon>Pseudomonadati</taxon>
        <taxon>Bacteroidota</taxon>
        <taxon>Saprospiria</taxon>
        <taxon>Saprospirales</taxon>
        <taxon>Lewinellaceae</taxon>
        <taxon>Flavilitoribacter</taxon>
    </lineage>
</organism>
<name>A0A2D0N520_FLAN2</name>
<dbReference type="InterPro" id="IPR029052">
    <property type="entry name" value="Metallo-depent_PP-like"/>
</dbReference>
<dbReference type="GO" id="GO:0016301">
    <property type="term" value="F:kinase activity"/>
    <property type="evidence" value="ECO:0007669"/>
    <property type="project" value="UniProtKB-KW"/>
</dbReference>
<dbReference type="Proteomes" id="UP000223913">
    <property type="component" value="Unassembled WGS sequence"/>
</dbReference>
<dbReference type="AlphaFoldDB" id="A0A2D0N520"/>
<dbReference type="EMBL" id="PDUD01000030">
    <property type="protein sequence ID" value="PHN03611.1"/>
    <property type="molecule type" value="Genomic_DNA"/>
</dbReference>